<evidence type="ECO:0000256" key="2">
    <source>
        <dbReference type="ARBA" id="ARBA00022691"/>
    </source>
</evidence>
<organism evidence="11 12">
    <name type="scientific">Cyclocybe aegerita</name>
    <name type="common">Black poplar mushroom</name>
    <name type="synonym">Agrocybe aegerita</name>
    <dbReference type="NCBI Taxonomy" id="1973307"/>
    <lineage>
        <taxon>Eukaryota</taxon>
        <taxon>Fungi</taxon>
        <taxon>Dikarya</taxon>
        <taxon>Basidiomycota</taxon>
        <taxon>Agaricomycotina</taxon>
        <taxon>Agaricomycetes</taxon>
        <taxon>Agaricomycetidae</taxon>
        <taxon>Agaricales</taxon>
        <taxon>Agaricineae</taxon>
        <taxon>Bolbitiaceae</taxon>
        <taxon>Cyclocybe</taxon>
    </lineage>
</organism>
<keyword evidence="2" id="KW-0949">S-adenosyl-L-methionine</keyword>
<dbReference type="InterPro" id="IPR029063">
    <property type="entry name" value="SAM-dependent_MTases_sf"/>
</dbReference>
<evidence type="ECO:0000259" key="10">
    <source>
        <dbReference type="PROSITE" id="PS50206"/>
    </source>
</evidence>
<evidence type="ECO:0000256" key="7">
    <source>
        <dbReference type="ARBA" id="ARBA00047943"/>
    </source>
</evidence>
<evidence type="ECO:0000256" key="5">
    <source>
        <dbReference type="ARBA" id="ARBA00034545"/>
    </source>
</evidence>
<keyword evidence="12" id="KW-1185">Reference proteome</keyword>
<dbReference type="Pfam" id="PF00581">
    <property type="entry name" value="Rhodanese"/>
    <property type="match status" value="1"/>
</dbReference>
<dbReference type="Gene3D" id="3.40.50.150">
    <property type="entry name" value="Vaccinia Virus protein VP39"/>
    <property type="match status" value="1"/>
</dbReference>
<dbReference type="InterPro" id="IPR036873">
    <property type="entry name" value="Rhodanese-like_dom_sf"/>
</dbReference>
<comment type="catalytic activity">
    <reaction evidence="7">
        <text>arsenic triglutathione + 2 [thioredoxin]-dithiol + 2 S-adenosyl-L-methionine + H2O = dimethylarsinous acid + 2 [thioredoxin]-disulfide + 3 glutathione + 2 S-adenosyl-L-homocysteine + 2 H(+)</text>
        <dbReference type="Rhea" id="RHEA:69464"/>
        <dbReference type="Rhea" id="RHEA-COMP:10698"/>
        <dbReference type="Rhea" id="RHEA-COMP:10700"/>
        <dbReference type="ChEBI" id="CHEBI:15377"/>
        <dbReference type="ChEBI" id="CHEBI:15378"/>
        <dbReference type="ChEBI" id="CHEBI:23808"/>
        <dbReference type="ChEBI" id="CHEBI:29950"/>
        <dbReference type="ChEBI" id="CHEBI:50058"/>
        <dbReference type="ChEBI" id="CHEBI:57856"/>
        <dbReference type="ChEBI" id="CHEBI:57925"/>
        <dbReference type="ChEBI" id="CHEBI:59789"/>
        <dbReference type="ChEBI" id="CHEBI:183640"/>
        <dbReference type="EC" id="2.1.1.137"/>
    </reaction>
</comment>
<dbReference type="OrthoDB" id="8300214at2759"/>
<accession>A0A8S0X7S2</accession>
<dbReference type="PANTHER" id="PTHR43675">
    <property type="entry name" value="ARSENITE METHYLTRANSFERASE"/>
    <property type="match status" value="1"/>
</dbReference>
<feature type="compositionally biased region" description="Polar residues" evidence="9">
    <location>
        <begin position="7"/>
        <end position="20"/>
    </location>
</feature>
<reference evidence="11 12" key="1">
    <citation type="submission" date="2020-01" db="EMBL/GenBank/DDBJ databases">
        <authorList>
            <person name="Gupta K D."/>
        </authorList>
    </citation>
    <scope>NUCLEOTIDE SEQUENCE [LARGE SCALE GENOMIC DNA]</scope>
</reference>
<protein>
    <recommendedName>
        <fullName evidence="5">Arsenite methyltransferase</fullName>
        <ecNumber evidence="4">2.1.1.137</ecNumber>
    </recommendedName>
</protein>
<evidence type="ECO:0000313" key="12">
    <source>
        <dbReference type="Proteomes" id="UP000467700"/>
    </source>
</evidence>
<gene>
    <name evidence="11" type="ORF">AAE3_LOCUS12139</name>
</gene>
<evidence type="ECO:0000256" key="3">
    <source>
        <dbReference type="ARBA" id="ARBA00034487"/>
    </source>
</evidence>
<dbReference type="EC" id="2.1.1.137" evidence="4"/>
<evidence type="ECO:0000256" key="9">
    <source>
        <dbReference type="SAM" id="MobiDB-lite"/>
    </source>
</evidence>
<dbReference type="SUPFAM" id="SSF52821">
    <property type="entry name" value="Rhodanese/Cell cycle control phosphatase"/>
    <property type="match status" value="1"/>
</dbReference>
<dbReference type="SMART" id="SM00450">
    <property type="entry name" value="RHOD"/>
    <property type="match status" value="1"/>
</dbReference>
<evidence type="ECO:0000313" key="11">
    <source>
        <dbReference type="EMBL" id="CAA7269902.1"/>
    </source>
</evidence>
<dbReference type="InterPro" id="IPR025714">
    <property type="entry name" value="Methyltranfer_dom"/>
</dbReference>
<dbReference type="PROSITE" id="PS50206">
    <property type="entry name" value="RHODANESE_3"/>
    <property type="match status" value="1"/>
</dbReference>
<feature type="domain" description="Rhodanese" evidence="10">
    <location>
        <begin position="317"/>
        <end position="417"/>
    </location>
</feature>
<feature type="region of interest" description="Disordered" evidence="9">
    <location>
        <begin position="1"/>
        <end position="20"/>
    </location>
</feature>
<dbReference type="SUPFAM" id="SSF53335">
    <property type="entry name" value="S-adenosyl-L-methionine-dependent methyltransferases"/>
    <property type="match status" value="1"/>
</dbReference>
<evidence type="ECO:0000256" key="8">
    <source>
        <dbReference type="ARBA" id="ARBA00048428"/>
    </source>
</evidence>
<keyword evidence="1" id="KW-0808">Transferase</keyword>
<name>A0A8S0X7S2_CYCAE</name>
<comment type="catalytic activity">
    <reaction evidence="8">
        <text>arsenic triglutathione + 3 [thioredoxin]-dithiol + 3 S-adenosyl-L-methionine = trimethylarsine + 3 [thioredoxin]-disulfide + 3 glutathione + 3 S-adenosyl-L-homocysteine + 3 H(+)</text>
        <dbReference type="Rhea" id="RHEA:69432"/>
        <dbReference type="Rhea" id="RHEA-COMP:10698"/>
        <dbReference type="Rhea" id="RHEA-COMP:10700"/>
        <dbReference type="ChEBI" id="CHEBI:15378"/>
        <dbReference type="ChEBI" id="CHEBI:27130"/>
        <dbReference type="ChEBI" id="CHEBI:29950"/>
        <dbReference type="ChEBI" id="CHEBI:50058"/>
        <dbReference type="ChEBI" id="CHEBI:57856"/>
        <dbReference type="ChEBI" id="CHEBI:57925"/>
        <dbReference type="ChEBI" id="CHEBI:59789"/>
        <dbReference type="ChEBI" id="CHEBI:183640"/>
        <dbReference type="EC" id="2.1.1.137"/>
    </reaction>
</comment>
<comment type="similarity">
    <text evidence="3">Belongs to the methyltransferase superfamily. Arsenite methyltransferase family.</text>
</comment>
<dbReference type="Pfam" id="PF13847">
    <property type="entry name" value="Methyltransf_31"/>
    <property type="match status" value="1"/>
</dbReference>
<comment type="caution">
    <text evidence="11">The sequence shown here is derived from an EMBL/GenBank/DDBJ whole genome shotgun (WGS) entry which is preliminary data.</text>
</comment>
<dbReference type="EMBL" id="CACVBS010000082">
    <property type="protein sequence ID" value="CAA7269902.1"/>
    <property type="molecule type" value="Genomic_DNA"/>
</dbReference>
<sequence length="422" mass="45347">MPFNKAKNANETPASGSSNAPTADIVGVVNAAYSALAREGVAASYAKSVAEAFGYTAEQLKSVPEGAHMGLSCGNPVAAASIKEGETIVDLGSGGGIDVFLASEKVGPSGKAIGLDMSADMIALARRNAFKKGLKPPHVAFVQALLTEPLPIEPNSVDCVLSNCVINLLPLEGKAILLKEVHRILKPGGRVVLDDIVARKPLPENIKNNLLAYVSCISGATLEEQYKSLLADAGFSNVLFIDTKNDFTPGIKPTKPDFDVNEWVGSFQIYALKNGPTAENPPTALLRWWDAYPTVDSSPSFLAAEEVAAFIRDPTAASKDIAIIDVRRNDHAGGHVRGSHNWAAQTFYDDLPSFYEQFKETPRVIFYCQSSNGRGPRSAGWYQDYLDAQGEGSHKSTAYVLEGGIKNWLKTFEGQEDLIDRD</sequence>
<dbReference type="Proteomes" id="UP000467700">
    <property type="component" value="Unassembled WGS sequence"/>
</dbReference>
<evidence type="ECO:0000256" key="1">
    <source>
        <dbReference type="ARBA" id="ARBA00022679"/>
    </source>
</evidence>
<evidence type="ECO:0000256" key="4">
    <source>
        <dbReference type="ARBA" id="ARBA00034521"/>
    </source>
</evidence>
<comment type="catalytic activity">
    <reaction evidence="6">
        <text>arsenic triglutathione + [thioredoxin]-dithiol + S-adenosyl-L-methionine + 2 H2O = methylarsonous acid + [thioredoxin]-disulfide + 3 glutathione + S-adenosyl-L-homocysteine + H(+)</text>
        <dbReference type="Rhea" id="RHEA:69460"/>
        <dbReference type="Rhea" id="RHEA-COMP:10698"/>
        <dbReference type="Rhea" id="RHEA-COMP:10700"/>
        <dbReference type="ChEBI" id="CHEBI:15377"/>
        <dbReference type="ChEBI" id="CHEBI:15378"/>
        <dbReference type="ChEBI" id="CHEBI:17826"/>
        <dbReference type="ChEBI" id="CHEBI:29950"/>
        <dbReference type="ChEBI" id="CHEBI:50058"/>
        <dbReference type="ChEBI" id="CHEBI:57856"/>
        <dbReference type="ChEBI" id="CHEBI:57925"/>
        <dbReference type="ChEBI" id="CHEBI:59789"/>
        <dbReference type="ChEBI" id="CHEBI:183640"/>
        <dbReference type="EC" id="2.1.1.137"/>
    </reaction>
</comment>
<dbReference type="InterPro" id="IPR026669">
    <property type="entry name" value="Arsenite_MeTrfase-like"/>
</dbReference>
<dbReference type="GO" id="GO:0030791">
    <property type="term" value="F:arsenite methyltransferase activity"/>
    <property type="evidence" value="ECO:0007669"/>
    <property type="project" value="UniProtKB-EC"/>
</dbReference>
<evidence type="ECO:0000256" key="6">
    <source>
        <dbReference type="ARBA" id="ARBA00047941"/>
    </source>
</evidence>
<dbReference type="PANTHER" id="PTHR43675:SF8">
    <property type="entry name" value="ARSENITE METHYLTRANSFERASE"/>
    <property type="match status" value="1"/>
</dbReference>
<dbReference type="AlphaFoldDB" id="A0A8S0X7S2"/>
<proteinExistence type="inferred from homology"/>
<dbReference type="InterPro" id="IPR001763">
    <property type="entry name" value="Rhodanese-like_dom"/>
</dbReference>
<dbReference type="CDD" id="cd02440">
    <property type="entry name" value="AdoMet_MTases"/>
    <property type="match status" value="1"/>
</dbReference>
<dbReference type="Gene3D" id="3.40.250.10">
    <property type="entry name" value="Rhodanese-like domain"/>
    <property type="match status" value="1"/>
</dbReference>